<dbReference type="SUPFAM" id="SSF47954">
    <property type="entry name" value="Cyclin-like"/>
    <property type="match status" value="2"/>
</dbReference>
<dbReference type="PANTHER" id="PTHR10026">
    <property type="entry name" value="CYCLIN"/>
    <property type="match status" value="1"/>
</dbReference>
<evidence type="ECO:0000256" key="1">
    <source>
        <dbReference type="ARBA" id="ARBA00023127"/>
    </source>
</evidence>
<dbReference type="InterPro" id="IPR004367">
    <property type="entry name" value="Cyclin_C-dom"/>
</dbReference>
<dbReference type="Pfam" id="PF00134">
    <property type="entry name" value="Cyclin_N"/>
    <property type="match status" value="1"/>
</dbReference>
<evidence type="ECO:0000259" key="4">
    <source>
        <dbReference type="SMART" id="SM00385"/>
    </source>
</evidence>
<sequence length="642" mass="71680">MAVPGRAALPREPDPNWEYCGVKLTIHNIIIPVERLSPTPSQLDNMDPEMEINLRIVGCELIQDSGVLLKLPQVAMATAQVLYQRFFYSKSFVRHFYEHYAMACVFLAAKLEECPRRIRDIINVFHHMRQIREKKTPTPVLLDQSYTNLKNQIIKAERRVLKELGFCVHAKHPHKVSVAYTHFILQLVICYLQALGQESNAKFVQTAWNYMNDSLRTDLFVRYLPEAIACACIYLASCKLGIPLPRHPAWWEMFTVDEESVREIALCLVRLYARPKADIAELETELAKLRKSQVEAKEREIELKKVQSSVTPDHTSDHSSVTLSPNALTASKKPPVTSKGSSSSVVGDPNASVPDMTQSLPPNSILASALATAKAVAASITASKTVNVPGTQLETDVNANSGSHPGETMEPHLNPRDRPGGRPRRASRPSPDSREIAKRQTLPASSGRPAAYPSVSPEQNINQHGAYREKKRRTKIKSRHRSLRSPSSSSSSSDERTNAHSSNNRHYRSHRPKVPLVNDQSTSGSGTPSSSPSPPKRQRLGISVSHNPRRMSPSSVDSLSSVSSVESPHTRANTAKSNSRGRKSPPAAYRLDRIPDTDTSVKNRLSSKPYLSNGANRNSENRSHRHRDSTDRRHVSREHRRR</sequence>
<feature type="domain" description="Cyclin-like" evidence="4">
    <location>
        <begin position="190"/>
        <end position="270"/>
    </location>
</feature>
<keyword evidence="1 2" id="KW-0195">Cyclin</keyword>
<gene>
    <name evidence="5" type="ORF">FGIG_01638</name>
</gene>
<dbReference type="OrthoDB" id="10264655at2759"/>
<dbReference type="Proteomes" id="UP000316759">
    <property type="component" value="Unassembled WGS sequence"/>
</dbReference>
<feature type="compositionally biased region" description="Low complexity" evidence="3">
    <location>
        <begin position="331"/>
        <end position="347"/>
    </location>
</feature>
<protein>
    <submittedName>
        <fullName evidence="5">Cyclin-L2</fullName>
    </submittedName>
</protein>
<dbReference type="InterPro" id="IPR036915">
    <property type="entry name" value="Cyclin-like_sf"/>
</dbReference>
<dbReference type="Gene3D" id="1.10.472.10">
    <property type="entry name" value="Cyclin-like"/>
    <property type="match status" value="2"/>
</dbReference>
<evidence type="ECO:0000313" key="6">
    <source>
        <dbReference type="Proteomes" id="UP000316759"/>
    </source>
</evidence>
<reference evidence="5 6" key="1">
    <citation type="submission" date="2019-04" db="EMBL/GenBank/DDBJ databases">
        <title>Annotation for the trematode Fasciola gigantica.</title>
        <authorList>
            <person name="Choi Y.-J."/>
        </authorList>
    </citation>
    <scope>NUCLEOTIDE SEQUENCE [LARGE SCALE GENOMIC DNA]</scope>
    <source>
        <strain evidence="5">Uganda_cow_1</strain>
    </source>
</reference>
<evidence type="ECO:0000256" key="3">
    <source>
        <dbReference type="SAM" id="MobiDB-lite"/>
    </source>
</evidence>
<dbReference type="Pfam" id="PF02984">
    <property type="entry name" value="Cyclin_C"/>
    <property type="match status" value="1"/>
</dbReference>
<feature type="compositionally biased region" description="Polar residues" evidence="3">
    <location>
        <begin position="602"/>
        <end position="615"/>
    </location>
</feature>
<feature type="compositionally biased region" description="Polar residues" evidence="3">
    <location>
        <begin position="391"/>
        <end position="403"/>
    </location>
</feature>
<feature type="domain" description="Cyclin-like" evidence="4">
    <location>
        <begin position="60"/>
        <end position="162"/>
    </location>
</feature>
<dbReference type="InterPro" id="IPR006671">
    <property type="entry name" value="Cyclin_N"/>
</dbReference>
<dbReference type="EMBL" id="SUNJ01004205">
    <property type="protein sequence ID" value="TPP64623.1"/>
    <property type="molecule type" value="Genomic_DNA"/>
</dbReference>
<dbReference type="STRING" id="46835.A0A504YTN1"/>
<accession>A0A504YTN1</accession>
<evidence type="ECO:0000256" key="2">
    <source>
        <dbReference type="RuleBase" id="RU000383"/>
    </source>
</evidence>
<feature type="region of interest" description="Disordered" evidence="3">
    <location>
        <begin position="391"/>
        <end position="642"/>
    </location>
</feature>
<organism evidence="5 6">
    <name type="scientific">Fasciola gigantica</name>
    <name type="common">Giant liver fluke</name>
    <dbReference type="NCBI Taxonomy" id="46835"/>
    <lineage>
        <taxon>Eukaryota</taxon>
        <taxon>Metazoa</taxon>
        <taxon>Spiralia</taxon>
        <taxon>Lophotrochozoa</taxon>
        <taxon>Platyhelminthes</taxon>
        <taxon>Trematoda</taxon>
        <taxon>Digenea</taxon>
        <taxon>Plagiorchiida</taxon>
        <taxon>Echinostomata</taxon>
        <taxon>Echinostomatoidea</taxon>
        <taxon>Fasciolidae</taxon>
        <taxon>Fasciola</taxon>
    </lineage>
</organism>
<proteinExistence type="inferred from homology"/>
<dbReference type="CDD" id="cd20533">
    <property type="entry name" value="CYCLIN_CCNL_rpt2"/>
    <property type="match status" value="1"/>
</dbReference>
<comment type="caution">
    <text evidence="5">The sequence shown here is derived from an EMBL/GenBank/DDBJ whole genome shotgun (WGS) entry which is preliminary data.</text>
</comment>
<name>A0A504YTN1_FASGI</name>
<feature type="compositionally biased region" description="Low complexity" evidence="3">
    <location>
        <begin position="552"/>
        <end position="567"/>
    </location>
</feature>
<feature type="compositionally biased region" description="Polar residues" evidence="3">
    <location>
        <begin position="306"/>
        <end position="329"/>
    </location>
</feature>
<feature type="compositionally biased region" description="Low complexity" evidence="3">
    <location>
        <begin position="521"/>
        <end position="530"/>
    </location>
</feature>
<dbReference type="AlphaFoldDB" id="A0A504YTN1"/>
<dbReference type="InterPro" id="IPR043198">
    <property type="entry name" value="Cyclin/Ssn8"/>
</dbReference>
<feature type="compositionally biased region" description="Basic residues" evidence="3">
    <location>
        <begin position="469"/>
        <end position="483"/>
    </location>
</feature>
<dbReference type="InterPro" id="IPR013763">
    <property type="entry name" value="Cyclin-like_dom"/>
</dbReference>
<feature type="compositionally biased region" description="Basic and acidic residues" evidence="3">
    <location>
        <begin position="407"/>
        <end position="420"/>
    </location>
</feature>
<keyword evidence="6" id="KW-1185">Reference proteome</keyword>
<evidence type="ECO:0000313" key="5">
    <source>
        <dbReference type="EMBL" id="TPP64623.1"/>
    </source>
</evidence>
<feature type="region of interest" description="Disordered" evidence="3">
    <location>
        <begin position="302"/>
        <end position="359"/>
    </location>
</feature>
<feature type="compositionally biased region" description="Basic residues" evidence="3">
    <location>
        <begin position="503"/>
        <end position="513"/>
    </location>
</feature>
<dbReference type="FunFam" id="1.10.472.10:FF:000031">
    <property type="entry name" value="cyclin-L1-1-like isoform X1"/>
    <property type="match status" value="1"/>
</dbReference>
<dbReference type="GO" id="GO:0006357">
    <property type="term" value="P:regulation of transcription by RNA polymerase II"/>
    <property type="evidence" value="ECO:0007669"/>
    <property type="project" value="InterPro"/>
</dbReference>
<comment type="similarity">
    <text evidence="2">Belongs to the cyclin family.</text>
</comment>
<dbReference type="GO" id="GO:0016538">
    <property type="term" value="F:cyclin-dependent protein serine/threonine kinase regulator activity"/>
    <property type="evidence" value="ECO:0007669"/>
    <property type="project" value="InterPro"/>
</dbReference>
<feature type="compositionally biased region" description="Basic and acidic residues" evidence="3">
    <location>
        <begin position="590"/>
        <end position="601"/>
    </location>
</feature>
<dbReference type="SMART" id="SM00385">
    <property type="entry name" value="CYCLIN"/>
    <property type="match status" value="2"/>
</dbReference>